<dbReference type="AlphaFoldDB" id="A0AAI9EAD0"/>
<comment type="caution">
    <text evidence="2">The sequence shown here is derived from an EMBL/GenBank/DDBJ whole genome shotgun (WGS) entry which is preliminary data.</text>
</comment>
<accession>A0AAI9EAD0</accession>
<name>A0AAI9EAD0_9PEZI</name>
<dbReference type="InterPro" id="IPR036908">
    <property type="entry name" value="RlpA-like_sf"/>
</dbReference>
<evidence type="ECO:0008006" key="4">
    <source>
        <dbReference type="Google" id="ProtNLM"/>
    </source>
</evidence>
<dbReference type="SUPFAM" id="SSF50685">
    <property type="entry name" value="Barwin-like endoglucanases"/>
    <property type="match status" value="1"/>
</dbReference>
<feature type="chain" id="PRO_5042538264" description="Glycoside hydrolase family 45 protein" evidence="1">
    <location>
        <begin position="22"/>
        <end position="235"/>
    </location>
</feature>
<sequence length="235" mass="23570">MFSRSTVAALVALLASTAAGGYVLPSSGTASTTQFLIGPELSGGTACGVQKLSNGATSLPKGAIGSGGGPGYLYAAINQLAFGANPSVSSSGGPGGACGICYSITPVSSSGTALTANTLTFMIADECPASVALSGGKHCNTCTTSEKNDLGQTWHFDIAVDAMSDAQYKTFFNGVTDGTNWKEVQFTKTSCGSANPKPSVASYGCISGSCPNQAGSVCENTGFSKRTFARQFTGL</sequence>
<dbReference type="EMBL" id="CAVMBE010000023">
    <property type="protein sequence ID" value="CAK4005670.1"/>
    <property type="molecule type" value="Genomic_DNA"/>
</dbReference>
<feature type="signal peptide" evidence="1">
    <location>
        <begin position="1"/>
        <end position="21"/>
    </location>
</feature>
<dbReference type="Proteomes" id="UP001296104">
    <property type="component" value="Unassembled WGS sequence"/>
</dbReference>
<gene>
    <name evidence="2" type="ORF">LECACI_7A004295</name>
</gene>
<organism evidence="2 3">
    <name type="scientific">Lecanosticta acicola</name>
    <dbReference type="NCBI Taxonomy" id="111012"/>
    <lineage>
        <taxon>Eukaryota</taxon>
        <taxon>Fungi</taxon>
        <taxon>Dikarya</taxon>
        <taxon>Ascomycota</taxon>
        <taxon>Pezizomycotina</taxon>
        <taxon>Dothideomycetes</taxon>
        <taxon>Dothideomycetidae</taxon>
        <taxon>Mycosphaerellales</taxon>
        <taxon>Mycosphaerellaceae</taxon>
        <taxon>Lecanosticta</taxon>
    </lineage>
</organism>
<evidence type="ECO:0000313" key="3">
    <source>
        <dbReference type="Proteomes" id="UP001296104"/>
    </source>
</evidence>
<keyword evidence="3" id="KW-1185">Reference proteome</keyword>
<dbReference type="Gene3D" id="2.40.40.10">
    <property type="entry name" value="RlpA-like domain"/>
    <property type="match status" value="1"/>
</dbReference>
<reference evidence="2" key="1">
    <citation type="submission" date="2023-11" db="EMBL/GenBank/DDBJ databases">
        <authorList>
            <person name="Alioto T."/>
            <person name="Alioto T."/>
            <person name="Gomez Garrido J."/>
        </authorList>
    </citation>
    <scope>NUCLEOTIDE SEQUENCE</scope>
</reference>
<proteinExistence type="predicted"/>
<keyword evidence="1" id="KW-0732">Signal</keyword>
<evidence type="ECO:0000313" key="2">
    <source>
        <dbReference type="EMBL" id="CAK4005670.1"/>
    </source>
</evidence>
<dbReference type="Pfam" id="PF22514">
    <property type="entry name" value="EXPB1_D1"/>
    <property type="match status" value="1"/>
</dbReference>
<evidence type="ECO:0000256" key="1">
    <source>
        <dbReference type="SAM" id="SignalP"/>
    </source>
</evidence>
<protein>
    <recommendedName>
        <fullName evidence="4">Glycoside hydrolase family 45 protein</fullName>
    </recommendedName>
</protein>
<dbReference type="CDD" id="cd22278">
    <property type="entry name" value="DPBB_GH45_endoglucanase"/>
    <property type="match status" value="1"/>
</dbReference>